<protein>
    <submittedName>
        <fullName evidence="2">Ribonuclease H-like domain-containing protein</fullName>
    </submittedName>
</protein>
<gene>
    <name evidence="2" type="ORF">Tci_692575</name>
</gene>
<name>A0A699L0W3_TANCI</name>
<comment type="caution">
    <text evidence="2">The sequence shown here is derived from an EMBL/GenBank/DDBJ whole genome shotgun (WGS) entry which is preliminary data.</text>
</comment>
<feature type="non-terminal residue" evidence="2">
    <location>
        <position position="1"/>
    </location>
</feature>
<sequence>DEGTGVSAGVPDVPICDSDNEPISWKSSDDKDDDADDQSDDDKDDDNGDSQERDDENQDEEEEGSDMRVQTPSHFDSTDDEAYDDVTQGVNIEEEKLDEVMTNEEEEVDELYDDVNINLEGRDTEMTDMFMSLQILKCLLHLSQHVGFKRLLSDVEVTTADMEVTTAVQVTTARCDLSVYENMESISAQMVATAKLIVLNPGEFELWKMRIEQYFLMMNYALWKVIVNGDSPPPKRTVDGVEQSYPPITTEDKLARKNELKAIGTLLVGLPNEHQLKFNSYKNAKSLMKAIEKRFEDNNESNKAAKLISQLEINRETISQEDLNLKLLRSLPFEWKTHTLI</sequence>
<proteinExistence type="predicted"/>
<evidence type="ECO:0000256" key="1">
    <source>
        <dbReference type="SAM" id="MobiDB-lite"/>
    </source>
</evidence>
<evidence type="ECO:0000313" key="2">
    <source>
        <dbReference type="EMBL" id="GFB20604.1"/>
    </source>
</evidence>
<organism evidence="2">
    <name type="scientific">Tanacetum cinerariifolium</name>
    <name type="common">Dalmatian daisy</name>
    <name type="synonym">Chrysanthemum cinerariifolium</name>
    <dbReference type="NCBI Taxonomy" id="118510"/>
    <lineage>
        <taxon>Eukaryota</taxon>
        <taxon>Viridiplantae</taxon>
        <taxon>Streptophyta</taxon>
        <taxon>Embryophyta</taxon>
        <taxon>Tracheophyta</taxon>
        <taxon>Spermatophyta</taxon>
        <taxon>Magnoliopsida</taxon>
        <taxon>eudicotyledons</taxon>
        <taxon>Gunneridae</taxon>
        <taxon>Pentapetalae</taxon>
        <taxon>asterids</taxon>
        <taxon>campanulids</taxon>
        <taxon>Asterales</taxon>
        <taxon>Asteraceae</taxon>
        <taxon>Asteroideae</taxon>
        <taxon>Anthemideae</taxon>
        <taxon>Anthemidinae</taxon>
        <taxon>Tanacetum</taxon>
    </lineage>
</organism>
<accession>A0A699L0W3</accession>
<dbReference type="AlphaFoldDB" id="A0A699L0W3"/>
<feature type="compositionally biased region" description="Acidic residues" evidence="1">
    <location>
        <begin position="30"/>
        <end position="64"/>
    </location>
</feature>
<feature type="region of interest" description="Disordered" evidence="1">
    <location>
        <begin position="1"/>
        <end position="84"/>
    </location>
</feature>
<reference evidence="2" key="1">
    <citation type="journal article" date="2019" name="Sci. Rep.">
        <title>Draft genome of Tanacetum cinerariifolium, the natural source of mosquito coil.</title>
        <authorList>
            <person name="Yamashiro T."/>
            <person name="Shiraishi A."/>
            <person name="Satake H."/>
            <person name="Nakayama K."/>
        </authorList>
    </citation>
    <scope>NUCLEOTIDE SEQUENCE</scope>
</reference>
<dbReference type="EMBL" id="BKCJ010575204">
    <property type="protein sequence ID" value="GFB20604.1"/>
    <property type="molecule type" value="Genomic_DNA"/>
</dbReference>